<protein>
    <submittedName>
        <fullName evidence="2">Uncharacterized protein</fullName>
    </submittedName>
</protein>
<sequence length="64" mass="6699">MAALTSAGHKVTTQKIQKDNACELYVDSELVWSCNITEFKQGANASHPMCVAAVNAVDASGGSK</sequence>
<reference evidence="2 3" key="1">
    <citation type="journal article" date="2017" name="Nat. Ecol. Evol.">
        <title>Scallop genome provides insights into evolution of bilaterian karyotype and development.</title>
        <authorList>
            <person name="Wang S."/>
            <person name="Zhang J."/>
            <person name="Jiao W."/>
            <person name="Li J."/>
            <person name="Xun X."/>
            <person name="Sun Y."/>
            <person name="Guo X."/>
            <person name="Huan P."/>
            <person name="Dong B."/>
            <person name="Zhang L."/>
            <person name="Hu X."/>
            <person name="Sun X."/>
            <person name="Wang J."/>
            <person name="Zhao C."/>
            <person name="Wang Y."/>
            <person name="Wang D."/>
            <person name="Huang X."/>
            <person name="Wang R."/>
            <person name="Lv J."/>
            <person name="Li Y."/>
            <person name="Zhang Z."/>
            <person name="Liu B."/>
            <person name="Lu W."/>
            <person name="Hui Y."/>
            <person name="Liang J."/>
            <person name="Zhou Z."/>
            <person name="Hou R."/>
            <person name="Li X."/>
            <person name="Liu Y."/>
            <person name="Li H."/>
            <person name="Ning X."/>
            <person name="Lin Y."/>
            <person name="Zhao L."/>
            <person name="Xing Q."/>
            <person name="Dou J."/>
            <person name="Li Y."/>
            <person name="Mao J."/>
            <person name="Guo H."/>
            <person name="Dou H."/>
            <person name="Li T."/>
            <person name="Mu C."/>
            <person name="Jiang W."/>
            <person name="Fu Q."/>
            <person name="Fu X."/>
            <person name="Miao Y."/>
            <person name="Liu J."/>
            <person name="Yu Q."/>
            <person name="Li R."/>
            <person name="Liao H."/>
            <person name="Li X."/>
            <person name="Kong Y."/>
            <person name="Jiang Z."/>
            <person name="Chourrout D."/>
            <person name="Li R."/>
            <person name="Bao Z."/>
        </authorList>
    </citation>
    <scope>NUCLEOTIDE SEQUENCE [LARGE SCALE GENOMIC DNA]</scope>
    <source>
        <strain evidence="2 3">PY_sf001</strain>
    </source>
</reference>
<comment type="similarity">
    <text evidence="1">Belongs to the UPF0728 family.</text>
</comment>
<accession>A0A210PLY4</accession>
<dbReference type="Pfam" id="PF15092">
    <property type="entry name" value="UPF0728"/>
    <property type="match status" value="1"/>
</dbReference>
<comment type="caution">
    <text evidence="2">The sequence shown here is derived from an EMBL/GenBank/DDBJ whole genome shotgun (WGS) entry which is preliminary data.</text>
</comment>
<name>A0A210PLY4_MIZYE</name>
<dbReference type="EMBL" id="NEDP02005588">
    <property type="protein sequence ID" value="OWF37512.1"/>
    <property type="molecule type" value="Genomic_DNA"/>
</dbReference>
<evidence type="ECO:0000313" key="2">
    <source>
        <dbReference type="EMBL" id="OWF37512.1"/>
    </source>
</evidence>
<keyword evidence="3" id="KW-1185">Reference proteome</keyword>
<evidence type="ECO:0000256" key="1">
    <source>
        <dbReference type="ARBA" id="ARBA00009973"/>
    </source>
</evidence>
<gene>
    <name evidence="2" type="ORF">KP79_PYT06054</name>
</gene>
<dbReference type="Proteomes" id="UP000242188">
    <property type="component" value="Unassembled WGS sequence"/>
</dbReference>
<evidence type="ECO:0000313" key="3">
    <source>
        <dbReference type="Proteomes" id="UP000242188"/>
    </source>
</evidence>
<dbReference type="InterPro" id="IPR027885">
    <property type="entry name" value="UPF0728"/>
</dbReference>
<organism evidence="2 3">
    <name type="scientific">Mizuhopecten yessoensis</name>
    <name type="common">Japanese scallop</name>
    <name type="synonym">Patinopecten yessoensis</name>
    <dbReference type="NCBI Taxonomy" id="6573"/>
    <lineage>
        <taxon>Eukaryota</taxon>
        <taxon>Metazoa</taxon>
        <taxon>Spiralia</taxon>
        <taxon>Lophotrochozoa</taxon>
        <taxon>Mollusca</taxon>
        <taxon>Bivalvia</taxon>
        <taxon>Autobranchia</taxon>
        <taxon>Pteriomorphia</taxon>
        <taxon>Pectinida</taxon>
        <taxon>Pectinoidea</taxon>
        <taxon>Pectinidae</taxon>
        <taxon>Mizuhopecten</taxon>
    </lineage>
</organism>
<proteinExistence type="inferred from homology"/>
<dbReference type="AlphaFoldDB" id="A0A210PLY4"/>